<evidence type="ECO:0000313" key="6">
    <source>
        <dbReference type="Proteomes" id="UP000824025"/>
    </source>
</evidence>
<gene>
    <name evidence="5" type="ORF">H9726_00620</name>
</gene>
<dbReference type="SMART" id="SM00967">
    <property type="entry name" value="SpoU_sub_bind"/>
    <property type="match status" value="1"/>
</dbReference>
<dbReference type="EMBL" id="DXCF01000003">
    <property type="protein sequence ID" value="HIZ08965.1"/>
    <property type="molecule type" value="Genomic_DNA"/>
</dbReference>
<dbReference type="GO" id="GO:0032259">
    <property type="term" value="P:methylation"/>
    <property type="evidence" value="ECO:0007669"/>
    <property type="project" value="UniProtKB-KW"/>
</dbReference>
<dbReference type="GO" id="GO:0006396">
    <property type="term" value="P:RNA processing"/>
    <property type="evidence" value="ECO:0007669"/>
    <property type="project" value="InterPro"/>
</dbReference>
<dbReference type="SUPFAM" id="SSF75217">
    <property type="entry name" value="alpha/beta knot"/>
    <property type="match status" value="1"/>
</dbReference>
<dbReference type="SUPFAM" id="SSF55315">
    <property type="entry name" value="L30e-like"/>
    <property type="match status" value="1"/>
</dbReference>
<evidence type="ECO:0000256" key="3">
    <source>
        <dbReference type="ARBA" id="ARBA00022679"/>
    </source>
</evidence>
<dbReference type="GO" id="GO:0003723">
    <property type="term" value="F:RNA binding"/>
    <property type="evidence" value="ECO:0007669"/>
    <property type="project" value="InterPro"/>
</dbReference>
<keyword evidence="3" id="KW-0808">Transferase</keyword>
<dbReference type="PANTHER" id="PTHR43191:SF2">
    <property type="entry name" value="RRNA METHYLTRANSFERASE 3, MITOCHONDRIAL"/>
    <property type="match status" value="1"/>
</dbReference>
<accession>A0A9D2IH83</accession>
<protein>
    <submittedName>
        <fullName evidence="5">RNA methyltransferase</fullName>
    </submittedName>
</protein>
<evidence type="ECO:0000256" key="2">
    <source>
        <dbReference type="ARBA" id="ARBA00022603"/>
    </source>
</evidence>
<dbReference type="InterPro" id="IPR013123">
    <property type="entry name" value="SpoU_subst-bd"/>
</dbReference>
<sequence length="250" mass="27035">MLITSRNNPFVRRVFSLREKKYRREYGEYFVEGVKQVREAFAGGAEVREVVAAESYSGEIFSEEKLTRVSDSVFEKLSDEPSPQGILAVLALPETEAAPPAGRSLLLDGIADPGNLGTILRTANAAGYEDIYLRACADPFAPRCVRAAMSGVFFVRLHTGTDAQLSAVLSGVPLICADMEGEDVFSFSAPEKFCLVIGNEGSGVTQEVRAACSYTVRIPMRESCESLNAAVSAGILMYELCRGRAFPPVG</sequence>
<dbReference type="Gene3D" id="3.30.1330.30">
    <property type="match status" value="1"/>
</dbReference>
<dbReference type="PANTHER" id="PTHR43191">
    <property type="entry name" value="RRNA METHYLTRANSFERASE 3"/>
    <property type="match status" value="1"/>
</dbReference>
<proteinExistence type="inferred from homology"/>
<evidence type="ECO:0000256" key="1">
    <source>
        <dbReference type="ARBA" id="ARBA00007228"/>
    </source>
</evidence>
<dbReference type="GO" id="GO:0005737">
    <property type="term" value="C:cytoplasm"/>
    <property type="evidence" value="ECO:0007669"/>
    <property type="project" value="UniProtKB-ARBA"/>
</dbReference>
<comment type="similarity">
    <text evidence="1">Belongs to the class IV-like SAM-binding methyltransferase superfamily. RNA methyltransferase TrmH family.</text>
</comment>
<feature type="domain" description="RNA 2-O ribose methyltransferase substrate binding" evidence="4">
    <location>
        <begin position="30"/>
        <end position="96"/>
    </location>
</feature>
<keyword evidence="2 5" id="KW-0489">Methyltransferase</keyword>
<dbReference type="CDD" id="cd18095">
    <property type="entry name" value="SpoU-like_rRNA-MTase"/>
    <property type="match status" value="1"/>
</dbReference>
<reference evidence="5" key="2">
    <citation type="submission" date="2021-04" db="EMBL/GenBank/DDBJ databases">
        <authorList>
            <person name="Gilroy R."/>
        </authorList>
    </citation>
    <scope>NUCLEOTIDE SEQUENCE</scope>
    <source>
        <strain evidence="5">CHK192-19661</strain>
    </source>
</reference>
<comment type="caution">
    <text evidence="5">The sequence shown here is derived from an EMBL/GenBank/DDBJ whole genome shotgun (WGS) entry which is preliminary data.</text>
</comment>
<dbReference type="InterPro" id="IPR001537">
    <property type="entry name" value="SpoU_MeTrfase"/>
</dbReference>
<dbReference type="InterPro" id="IPR029064">
    <property type="entry name" value="Ribosomal_eL30-like_sf"/>
</dbReference>
<dbReference type="InterPro" id="IPR029026">
    <property type="entry name" value="tRNA_m1G_MTases_N"/>
</dbReference>
<dbReference type="AlphaFoldDB" id="A0A9D2IH83"/>
<reference evidence="5" key="1">
    <citation type="journal article" date="2021" name="PeerJ">
        <title>Extensive microbial diversity within the chicken gut microbiome revealed by metagenomics and culture.</title>
        <authorList>
            <person name="Gilroy R."/>
            <person name="Ravi A."/>
            <person name="Getino M."/>
            <person name="Pursley I."/>
            <person name="Horton D.L."/>
            <person name="Alikhan N.F."/>
            <person name="Baker D."/>
            <person name="Gharbi K."/>
            <person name="Hall N."/>
            <person name="Watson M."/>
            <person name="Adriaenssens E.M."/>
            <person name="Foster-Nyarko E."/>
            <person name="Jarju S."/>
            <person name="Secka A."/>
            <person name="Antonio M."/>
            <person name="Oren A."/>
            <person name="Chaudhuri R.R."/>
            <person name="La Ragione R."/>
            <person name="Hildebrand F."/>
            <person name="Pallen M.J."/>
        </authorList>
    </citation>
    <scope>NUCLEOTIDE SEQUENCE</scope>
    <source>
        <strain evidence="5">CHK192-19661</strain>
    </source>
</reference>
<dbReference type="GO" id="GO:0008173">
    <property type="term" value="F:RNA methyltransferase activity"/>
    <property type="evidence" value="ECO:0007669"/>
    <property type="project" value="InterPro"/>
</dbReference>
<organism evidence="5 6">
    <name type="scientific">Candidatus Borkfalkia avicola</name>
    <dbReference type="NCBI Taxonomy" id="2838503"/>
    <lineage>
        <taxon>Bacteria</taxon>
        <taxon>Bacillati</taxon>
        <taxon>Bacillota</taxon>
        <taxon>Clostridia</taxon>
        <taxon>Christensenellales</taxon>
        <taxon>Christensenellaceae</taxon>
        <taxon>Candidatus Borkfalkia</taxon>
    </lineage>
</organism>
<dbReference type="InterPro" id="IPR053888">
    <property type="entry name" value="MRM3-like_sub_bind"/>
</dbReference>
<evidence type="ECO:0000259" key="4">
    <source>
        <dbReference type="SMART" id="SM00967"/>
    </source>
</evidence>
<dbReference type="Proteomes" id="UP000824025">
    <property type="component" value="Unassembled WGS sequence"/>
</dbReference>
<dbReference type="Pfam" id="PF22435">
    <property type="entry name" value="MRM3-like_sub_bind"/>
    <property type="match status" value="1"/>
</dbReference>
<name>A0A9D2IH83_9FIRM</name>
<dbReference type="Pfam" id="PF00588">
    <property type="entry name" value="SpoU_methylase"/>
    <property type="match status" value="1"/>
</dbReference>
<evidence type="ECO:0000313" key="5">
    <source>
        <dbReference type="EMBL" id="HIZ08965.1"/>
    </source>
</evidence>
<dbReference type="Gene3D" id="3.40.1280.10">
    <property type="match status" value="1"/>
</dbReference>
<dbReference type="InterPro" id="IPR051259">
    <property type="entry name" value="rRNA_Methyltransferase"/>
</dbReference>
<dbReference type="InterPro" id="IPR029028">
    <property type="entry name" value="Alpha/beta_knot_MTases"/>
</dbReference>